<protein>
    <submittedName>
        <fullName evidence="9">AT-rich interactive domain-containing protein 2</fullName>
    </submittedName>
</protein>
<evidence type="ECO:0000256" key="1">
    <source>
        <dbReference type="ARBA" id="ARBA00022853"/>
    </source>
</evidence>
<name>A0A6P4IMC3_DROKI</name>
<evidence type="ECO:0000259" key="6">
    <source>
        <dbReference type="PROSITE" id="PS51011"/>
    </source>
</evidence>
<keyword evidence="2" id="KW-0805">Transcription regulation</keyword>
<evidence type="ECO:0000256" key="4">
    <source>
        <dbReference type="ARBA" id="ARBA00023242"/>
    </source>
</evidence>
<dbReference type="InterPro" id="IPR001606">
    <property type="entry name" value="ARID_dom"/>
</dbReference>
<evidence type="ECO:0000313" key="8">
    <source>
        <dbReference type="Proteomes" id="UP001652661"/>
    </source>
</evidence>
<feature type="region of interest" description="Disordered" evidence="5">
    <location>
        <begin position="1025"/>
        <end position="1047"/>
    </location>
</feature>
<reference evidence="9" key="2">
    <citation type="submission" date="2025-08" db="UniProtKB">
        <authorList>
            <consortium name="RefSeq"/>
        </authorList>
    </citation>
    <scope>IDENTIFICATION</scope>
    <source>
        <strain evidence="9">14028-0561.14</strain>
        <tissue evidence="9">Whole fly</tissue>
    </source>
</reference>
<keyword evidence="4" id="KW-0539">Nucleus</keyword>
<dbReference type="PANTHER" id="PTHR22970:SF14">
    <property type="entry name" value="AT-RICH INTERACTIVE DOMAIN-CONTAINING PROTEIN 2"/>
    <property type="match status" value="1"/>
</dbReference>
<organism evidence="8 9">
    <name type="scientific">Drosophila kikkawai</name>
    <name type="common">Fruit fly</name>
    <dbReference type="NCBI Taxonomy" id="30033"/>
    <lineage>
        <taxon>Eukaryota</taxon>
        <taxon>Metazoa</taxon>
        <taxon>Ecdysozoa</taxon>
        <taxon>Arthropoda</taxon>
        <taxon>Hexapoda</taxon>
        <taxon>Insecta</taxon>
        <taxon>Pterygota</taxon>
        <taxon>Neoptera</taxon>
        <taxon>Endopterygota</taxon>
        <taxon>Diptera</taxon>
        <taxon>Brachycera</taxon>
        <taxon>Muscomorpha</taxon>
        <taxon>Ephydroidea</taxon>
        <taxon>Drosophilidae</taxon>
        <taxon>Drosophila</taxon>
        <taxon>Sophophora</taxon>
    </lineage>
</organism>
<dbReference type="SMART" id="SM01014">
    <property type="entry name" value="ARID"/>
    <property type="match status" value="1"/>
</dbReference>
<dbReference type="Pfam" id="PF01388">
    <property type="entry name" value="ARID"/>
    <property type="match status" value="1"/>
</dbReference>
<dbReference type="GO" id="GO:0006355">
    <property type="term" value="P:regulation of DNA-templated transcription"/>
    <property type="evidence" value="ECO:0007669"/>
    <property type="project" value="InterPro"/>
</dbReference>
<evidence type="ECO:0000256" key="3">
    <source>
        <dbReference type="ARBA" id="ARBA00023163"/>
    </source>
</evidence>
<dbReference type="SUPFAM" id="SSF46774">
    <property type="entry name" value="ARID-like"/>
    <property type="match status" value="1"/>
</dbReference>
<feature type="compositionally biased region" description="Low complexity" evidence="5">
    <location>
        <begin position="876"/>
        <end position="887"/>
    </location>
</feature>
<dbReference type="Proteomes" id="UP001652661">
    <property type="component" value="Chromosome 2R"/>
</dbReference>
<dbReference type="InterPro" id="IPR003150">
    <property type="entry name" value="DNA-bd_RFX"/>
</dbReference>
<accession>A0A6P4IMC3</accession>
<keyword evidence="3" id="KW-0804">Transcription</keyword>
<dbReference type="SUPFAM" id="SSF48371">
    <property type="entry name" value="ARM repeat"/>
    <property type="match status" value="1"/>
</dbReference>
<feature type="domain" description="ARID" evidence="6">
    <location>
        <begin position="72"/>
        <end position="165"/>
    </location>
</feature>
<keyword evidence="8" id="KW-1185">Reference proteome</keyword>
<evidence type="ECO:0000256" key="2">
    <source>
        <dbReference type="ARBA" id="ARBA00023015"/>
    </source>
</evidence>
<dbReference type="Gene3D" id="1.10.10.10">
    <property type="entry name" value="Winged helix-like DNA-binding domain superfamily/Winged helix DNA-binding domain"/>
    <property type="match status" value="1"/>
</dbReference>
<dbReference type="GO" id="GO:0003677">
    <property type="term" value="F:DNA binding"/>
    <property type="evidence" value="ECO:0007669"/>
    <property type="project" value="InterPro"/>
</dbReference>
<proteinExistence type="predicted"/>
<gene>
    <name evidence="9" type="primary">Bap170</name>
</gene>
<dbReference type="GO" id="GO:0006325">
    <property type="term" value="P:chromatin organization"/>
    <property type="evidence" value="ECO:0007669"/>
    <property type="project" value="UniProtKB-KW"/>
</dbReference>
<evidence type="ECO:0000313" key="9">
    <source>
        <dbReference type="RefSeq" id="XP_017024649.1"/>
    </source>
</evidence>
<dbReference type="InterPro" id="IPR036431">
    <property type="entry name" value="ARID_dom_sf"/>
</dbReference>
<reference evidence="8" key="1">
    <citation type="submission" date="2025-05" db="UniProtKB">
        <authorList>
            <consortium name="RefSeq"/>
        </authorList>
    </citation>
    <scope>NUCLEOTIDE SEQUENCE [LARGE SCALE GENOMIC DNA]</scope>
    <source>
        <strain evidence="8">14028-0561.14</strain>
    </source>
</reference>
<dbReference type="InterPro" id="IPR036388">
    <property type="entry name" value="WH-like_DNA-bd_sf"/>
</dbReference>
<dbReference type="PROSITE" id="PS51011">
    <property type="entry name" value="ARID"/>
    <property type="match status" value="1"/>
</dbReference>
<evidence type="ECO:0000259" key="7">
    <source>
        <dbReference type="PROSITE" id="PS51526"/>
    </source>
</evidence>
<sequence length="1737" mass="187471">MSASTIDNVRVLLQSLPAASNNINTAVGLGEQQTPGKGLAMAPTTPLRARNQGQQLQLNMPFTPEKAEEKPISAPEEFWRDLQQFHERRGTPLTQAAKISGKHVDLYKLYTEVTERGGFNKVNMRDEWDEVYSAMETLRERCVNGTAGIKHIYRRYLDKYERLNFFGEDPDKMEALEAAIENAEMGGGRSRSRALAGGGGGGGGGGLGSIFGSMHSTLPAVPMAYNQRQHSVNVERRRQYKMSTQLHRHSSYEKLLLSLLSPLPNEQDFAINVCTLMANEVRHTLQLTECPKLLDVLLAHLGVYADFTMRQLFQHSYAEVRHHSQLSFWRDLLHDRPQILELYTDEQAWLDNGLISKEDRENTAARSELLAACDELDFLNLRRSNGTDERMGQRVLQIVQLVRTLSFHQENHALLASNRTLWRYLVMGANVRWSNIHIQALETAGNLAHQFELQDPTTDELSRNLLATLCEGVDSNDRAVIISCLEILYKLCGREGNSQHINRCLGLDFYQRAMLLLSLTDVMLLIFTLEAVYALSSLGARPCSMLMQVRGLLDQLVALITVEAQTYGADGCILMRVVEVVPGNMIASLAQTNMPAMQANPAAAAASLTTLPPSLQVAIKPPVALPTPTAAQTQVLLPQGGEQAVAAPALPSVPTIPSLPMPSLPQVQLPVPSLPQVQLPPIAATVSLPSLPSAGPSFTHEDEQYALAWLGATYERGAGMGHELRVEQAELYRIYLSHCQKAGKLSVVNHMQFPRLVRLIFNQTVGPVIVRQLDGTELPGTYYVGIRMRAQPLIMQQKPAIQKKETPVLPKPQPSETTAAEVAPEEAPTTGQLPPSAVTPPPSSSLIKSLLANKVTERQQKQKAQAQSPQPPALVATTAPSSTNSSTQPIKVTSTAISAFVNNPLMQHTPVKVGQTTIKPLHPQMAMEQKKPITDSAPPPLAPLSGANVVSKDASGRTLIIAAAAAAAKRKLTIDEEQNKRLALDGGSSSSSSSAGKDEPQVTPSKNAANLYADLAASILEDEDLDDVPPLTKPNQEQAQQSSQQQQLQLIPAKVQPTQRQLVFPSSSTVASPGPPPQLKLATTATIKTDQGLQTVPVILQPKSTIEHVTPAPQTQYVLATNQQGQTYLVAQQTQPAIPPANQSNPPTLLVTQTPQQQTKTIIILQQPGGGVSAANVAGTQKMIMTTAQGQQVLVTTTTAPQSAPRNATPQQQQIFIAPQRPVPALGAAGQMSPSLLSQLNQIPATIKLHQPQPQPQQRLVATKAGAAVPIPQLQQHQSIIQQHIISGPSTPGSSTSVGEKRQLILGGGMKETTLITQTPATAAPLQQSQLNSQTIITTQPPPITTTAGTVGGVTLQQQQQQHIRTVLLEQQQQQQQQQHHPSIIQQKITMPTISEAAKPKAVTTVSAPGTLPGTTSVLAKKTLPPPMKPSTVTQTVVVTTATTSGESAAAKSVVATTTTTTSESKVADQPSVTSSVVVTTAPTTTSSSGAVVVSQSVYAASPAPSGTSTTPAAVPVDVNWLYICDWRNCPRRKFKSLNELKYHVCNVHCPDHLDSDADIYCQWGSGPTFCDNRARKRYSLMTHLIDRHLTPENLRAGVQRRLTTGIHNVAPAQPPVTIVRNEGHAQRVLPGSGPVGASTAAPAATTAPPVVGSAAMQAMNRHTTDYTNSKELMDENEGPVTKSIRLTAALILRNLVTYSSTAKRSLKRYEPHLANIALSNVEASGVLSHIMYELSQ</sequence>
<dbReference type="Gene3D" id="1.10.150.60">
    <property type="entry name" value="ARID DNA-binding domain"/>
    <property type="match status" value="1"/>
</dbReference>
<dbReference type="OrthoDB" id="338531at2759"/>
<keyword evidence="1" id="KW-0156">Chromatin regulator</keyword>
<dbReference type="RefSeq" id="XP_017024649.1">
    <property type="nucleotide sequence ID" value="XM_017169160.3"/>
</dbReference>
<feature type="domain" description="RFX-type winged-helix" evidence="7">
    <location>
        <begin position="706"/>
        <end position="790"/>
    </location>
</feature>
<dbReference type="InterPro" id="IPR016024">
    <property type="entry name" value="ARM-type_fold"/>
</dbReference>
<dbReference type="PROSITE" id="PS51526">
    <property type="entry name" value="RFX_DBD"/>
    <property type="match status" value="1"/>
</dbReference>
<feature type="region of interest" description="Disordered" evidence="5">
    <location>
        <begin position="983"/>
        <end position="1006"/>
    </location>
</feature>
<dbReference type="InterPro" id="IPR052406">
    <property type="entry name" value="Chromatin_Remodeling_Comp"/>
</dbReference>
<evidence type="ECO:0000256" key="5">
    <source>
        <dbReference type="SAM" id="MobiDB-lite"/>
    </source>
</evidence>
<feature type="compositionally biased region" description="Low complexity" evidence="5">
    <location>
        <begin position="816"/>
        <end position="836"/>
    </location>
</feature>
<dbReference type="SMART" id="SM00501">
    <property type="entry name" value="BRIGHT"/>
    <property type="match status" value="1"/>
</dbReference>
<dbReference type="Pfam" id="PF02257">
    <property type="entry name" value="RFX_DNA_binding"/>
    <property type="match status" value="1"/>
</dbReference>
<dbReference type="PANTHER" id="PTHR22970">
    <property type="entry name" value="AT-RICH INTERACTIVE DOMAIN-CONTAINING PROTEIN 2"/>
    <property type="match status" value="1"/>
</dbReference>
<feature type="region of interest" description="Disordered" evidence="5">
    <location>
        <begin position="801"/>
        <end position="889"/>
    </location>
</feature>
<feature type="compositionally biased region" description="Low complexity" evidence="5">
    <location>
        <begin position="1036"/>
        <end position="1047"/>
    </location>
</feature>